<evidence type="ECO:0000313" key="3">
    <source>
        <dbReference type="EMBL" id="TDK62945.1"/>
    </source>
</evidence>
<keyword evidence="1" id="KW-1133">Transmembrane helix</keyword>
<evidence type="ECO:0000256" key="1">
    <source>
        <dbReference type="SAM" id="Phobius"/>
    </source>
</evidence>
<sequence>MRIKYVVLPVLIILIAVICYRTISLYTEGRSYYFKQTDSTNLSNESFGKIRLHDNIHNPSFVRHYKAPLSRENNDLYDYYHWEGGLETASIINGKEKGDIVRLIIGEVEGIKTKTSFKTAKGIEIGSTKQDVIASYGPSFYKRTEQGVDIVGYVDHKLDATIEFWLVEDGKVAEIRLDDTSID</sequence>
<accession>A0A4R5VUZ6</accession>
<protein>
    <submittedName>
        <fullName evidence="3">Uncharacterized protein</fullName>
    </submittedName>
</protein>
<dbReference type="EMBL" id="SMYO01000003">
    <property type="protein sequence ID" value="TDK62945.1"/>
    <property type="molecule type" value="Genomic_DNA"/>
</dbReference>
<feature type="transmembrane region" description="Helical" evidence="1">
    <location>
        <begin position="6"/>
        <end position="26"/>
    </location>
</feature>
<dbReference type="RefSeq" id="WP_133333295.1">
    <property type="nucleotide sequence ID" value="NZ_JAVGVR010000001.1"/>
</dbReference>
<gene>
    <name evidence="3" type="ORF">E2K98_05640</name>
    <name evidence="2" type="ORF">RCG21_14980</name>
</gene>
<proteinExistence type="predicted"/>
<dbReference type="EMBL" id="JAVGVR010000001">
    <property type="protein sequence ID" value="MDQ6597651.1"/>
    <property type="molecule type" value="Genomic_DNA"/>
</dbReference>
<dbReference type="Proteomes" id="UP001178888">
    <property type="component" value="Unassembled WGS sequence"/>
</dbReference>
<reference evidence="3 4" key="1">
    <citation type="submission" date="2019-03" db="EMBL/GenBank/DDBJ databases">
        <title>Bacillus niacini sp. nov. a Nicotinate-Metabolizing Mesophile Isolated from Soil.</title>
        <authorList>
            <person name="Zhang G."/>
        </authorList>
    </citation>
    <scope>NUCLEOTIDE SEQUENCE [LARGE SCALE GENOMIC DNA]</scope>
    <source>
        <strain evidence="3 4">WN066</strain>
    </source>
</reference>
<evidence type="ECO:0000313" key="2">
    <source>
        <dbReference type="EMBL" id="MDQ6597651.1"/>
    </source>
</evidence>
<name>A0A4R5VUZ6_9BACI</name>
<comment type="caution">
    <text evidence="3">The sequence shown here is derived from an EMBL/GenBank/DDBJ whole genome shotgun (WGS) entry which is preliminary data.</text>
</comment>
<keyword evidence="5" id="KW-1185">Reference proteome</keyword>
<reference evidence="2" key="2">
    <citation type="submission" date="2023-08" db="EMBL/GenBank/DDBJ databases">
        <title>Nitrogen cycling bacteria in agricultural field soils.</title>
        <authorList>
            <person name="Jang J."/>
        </authorList>
    </citation>
    <scope>NUCLEOTIDE SEQUENCE</scope>
    <source>
        <strain evidence="2">PS3-36</strain>
    </source>
</reference>
<dbReference type="Proteomes" id="UP000295132">
    <property type="component" value="Unassembled WGS sequence"/>
</dbReference>
<dbReference type="AlphaFoldDB" id="A0A4R5VUZ6"/>
<evidence type="ECO:0000313" key="5">
    <source>
        <dbReference type="Proteomes" id="UP001178888"/>
    </source>
</evidence>
<evidence type="ECO:0000313" key="4">
    <source>
        <dbReference type="Proteomes" id="UP000295132"/>
    </source>
</evidence>
<keyword evidence="1" id="KW-0812">Transmembrane</keyword>
<keyword evidence="1" id="KW-0472">Membrane</keyword>
<organism evidence="3 4">
    <name type="scientific">Bacillus salipaludis</name>
    <dbReference type="NCBI Taxonomy" id="2547811"/>
    <lineage>
        <taxon>Bacteria</taxon>
        <taxon>Bacillati</taxon>
        <taxon>Bacillota</taxon>
        <taxon>Bacilli</taxon>
        <taxon>Bacillales</taxon>
        <taxon>Bacillaceae</taxon>
        <taxon>Bacillus</taxon>
    </lineage>
</organism>